<evidence type="ECO:0000313" key="2">
    <source>
        <dbReference type="Ensembl" id="ENSMUNP00000024692.1"/>
    </source>
</evidence>
<feature type="transmembrane region" description="Helical" evidence="1">
    <location>
        <begin position="189"/>
        <end position="212"/>
    </location>
</feature>
<name>A0A8V5GJ04_MELUD</name>
<reference evidence="2" key="3">
    <citation type="submission" date="2025-09" db="UniProtKB">
        <authorList>
            <consortium name="Ensembl"/>
        </authorList>
    </citation>
    <scope>IDENTIFICATION</scope>
</reference>
<keyword evidence="1" id="KW-0812">Transmembrane</keyword>
<gene>
    <name evidence="2" type="primary">LOC117438688</name>
</gene>
<dbReference type="PROSITE" id="PS51257">
    <property type="entry name" value="PROKAR_LIPOPROTEIN"/>
    <property type="match status" value="1"/>
</dbReference>
<reference evidence="2" key="2">
    <citation type="submission" date="2025-08" db="UniProtKB">
        <authorList>
            <consortium name="Ensembl"/>
        </authorList>
    </citation>
    <scope>IDENTIFICATION</scope>
</reference>
<dbReference type="Proteomes" id="UP000694405">
    <property type="component" value="Unassembled WGS sequence"/>
</dbReference>
<dbReference type="PANTHER" id="PTHR34147">
    <property type="entry name" value="IG-LIKE DOMAIN-CONTAINING PROTEIN-RELATED"/>
    <property type="match status" value="1"/>
</dbReference>
<evidence type="ECO:0000313" key="3">
    <source>
        <dbReference type="Proteomes" id="UP000694405"/>
    </source>
</evidence>
<evidence type="ECO:0000256" key="1">
    <source>
        <dbReference type="RuleBase" id="RU004475"/>
    </source>
</evidence>
<dbReference type="GO" id="GO:0006694">
    <property type="term" value="P:steroid biosynthetic process"/>
    <property type="evidence" value="ECO:0007669"/>
    <property type="project" value="InterPro"/>
</dbReference>
<protein>
    <submittedName>
        <fullName evidence="2">Uncharacterized protein</fullName>
    </submittedName>
</protein>
<dbReference type="PANTHER" id="PTHR34147:SF3">
    <property type="entry name" value="ANAPHASE-PROMOTING COMPLEX SUBUNIT 4 WD40 DOMAIN-CONTAINING PROTEIN-RELATED"/>
    <property type="match status" value="1"/>
</dbReference>
<dbReference type="Pfam" id="PF01073">
    <property type="entry name" value="3Beta_HSD"/>
    <property type="match status" value="1"/>
</dbReference>
<dbReference type="GO" id="GO:0016616">
    <property type="term" value="F:oxidoreductase activity, acting on the CH-OH group of donors, NAD or NADP as acceptor"/>
    <property type="evidence" value="ECO:0007669"/>
    <property type="project" value="InterPro"/>
</dbReference>
<keyword evidence="1" id="KW-1133">Transmembrane helix</keyword>
<proteinExistence type="inferred from homology"/>
<accession>A0A8V5GJ04</accession>
<dbReference type="Gene3D" id="3.40.50.720">
    <property type="entry name" value="NAD(P)-binding Rossmann-like Domain"/>
    <property type="match status" value="1"/>
</dbReference>
<dbReference type="AlphaFoldDB" id="A0A8V5GJ04"/>
<keyword evidence="1" id="KW-0560">Oxidoreductase</keyword>
<feature type="transmembrane region" description="Helical" evidence="1">
    <location>
        <begin position="232"/>
        <end position="256"/>
    </location>
</feature>
<organism evidence="2 3">
    <name type="scientific">Melopsittacus undulatus</name>
    <name type="common">Budgerigar</name>
    <name type="synonym">Psittacus undulatus</name>
    <dbReference type="NCBI Taxonomy" id="13146"/>
    <lineage>
        <taxon>Eukaryota</taxon>
        <taxon>Metazoa</taxon>
        <taxon>Chordata</taxon>
        <taxon>Craniata</taxon>
        <taxon>Vertebrata</taxon>
        <taxon>Euteleostomi</taxon>
        <taxon>Archelosauria</taxon>
        <taxon>Archosauria</taxon>
        <taxon>Dinosauria</taxon>
        <taxon>Saurischia</taxon>
        <taxon>Theropoda</taxon>
        <taxon>Coelurosauria</taxon>
        <taxon>Aves</taxon>
        <taxon>Neognathae</taxon>
        <taxon>Neoaves</taxon>
        <taxon>Telluraves</taxon>
        <taxon>Australaves</taxon>
        <taxon>Psittaciformes</taxon>
        <taxon>Psittaculidae</taxon>
        <taxon>Melopsittacus</taxon>
    </lineage>
</organism>
<dbReference type="SUPFAM" id="SSF51735">
    <property type="entry name" value="NAD(P)-binding Rossmann-fold domains"/>
    <property type="match status" value="1"/>
</dbReference>
<dbReference type="InterPro" id="IPR036291">
    <property type="entry name" value="NAD(P)-bd_dom_sf"/>
</dbReference>
<sequence length="385" mass="41422">MEGERGGGREVSMVYVVTGGCGFLGSHLVQLLLEAEPDLGELRVFDLRPDPDLIPPAHASRVRLLHGDVTDAVAMGQALDGAHVVLHCAALVDVWGRVSPEAIARVNVQGTRTVIAACRAQGVRCLIYTSSMEVVGPNTRGDPFLRGHEDSPYPTRHTEPYSRSKAQAERLVLEANGSRVSGACLWGSIGLYGALWVSMGLYGGLWVSMGLYGSLWVSMRSLWGSMGLYGSLWVSMCLYVSLWGSMGLYGVSMCLYGSLCVSMVSVSLWVSMCLYVSLCVSMCLYVSLWSLWSLCVSMVSMCLYVSLCVSMCLYVSLCVSMCLYGLYGLHGLYVSMGQVRGGRSAGDSRSPPHWDLWGASPPAGAAVPEGLFCWGTTVLLPTGES</sequence>
<reference evidence="2" key="1">
    <citation type="submission" date="2020-03" db="EMBL/GenBank/DDBJ databases">
        <title>Melopsittacus undulatus (budgerigar) genome, bMelUnd1, maternal haplotype with Z.</title>
        <authorList>
            <person name="Gedman G."/>
            <person name="Mountcastle J."/>
            <person name="Haase B."/>
            <person name="Formenti G."/>
            <person name="Wright T."/>
            <person name="Apodaca J."/>
            <person name="Pelan S."/>
            <person name="Chow W."/>
            <person name="Rhie A."/>
            <person name="Howe K."/>
            <person name="Fedrigo O."/>
            <person name="Jarvis E.D."/>
        </authorList>
    </citation>
    <scope>NUCLEOTIDE SEQUENCE [LARGE SCALE GENOMIC DNA]</scope>
</reference>
<comment type="similarity">
    <text evidence="1">Belongs to the 3-beta-HSD family.</text>
</comment>
<dbReference type="Ensembl" id="ENSMUNT00000034609.1">
    <property type="protein sequence ID" value="ENSMUNP00000024692.1"/>
    <property type="gene ID" value="ENSMUNG00000021712.1"/>
</dbReference>
<dbReference type="InterPro" id="IPR002225">
    <property type="entry name" value="3Beta_OHSteriod_DH/Estase"/>
</dbReference>
<feature type="transmembrane region" description="Helical" evidence="1">
    <location>
        <begin position="304"/>
        <end position="327"/>
    </location>
</feature>
<keyword evidence="3" id="KW-1185">Reference proteome</keyword>
<keyword evidence="1" id="KW-0472">Membrane</keyword>